<evidence type="ECO:0000259" key="2">
    <source>
        <dbReference type="Pfam" id="PF01575"/>
    </source>
</evidence>
<comment type="caution">
    <text evidence="3">The sequence shown here is derived from an EMBL/GenBank/DDBJ whole genome shotgun (WGS) entry which is preliminary data.</text>
</comment>
<evidence type="ECO:0000313" key="3">
    <source>
        <dbReference type="EMBL" id="MTD13414.1"/>
    </source>
</evidence>
<proteinExistence type="inferred from homology"/>
<evidence type="ECO:0000256" key="1">
    <source>
        <dbReference type="ARBA" id="ARBA00005254"/>
    </source>
</evidence>
<dbReference type="CDD" id="cd03441">
    <property type="entry name" value="R_hydratase_like"/>
    <property type="match status" value="1"/>
</dbReference>
<dbReference type="Pfam" id="PF01575">
    <property type="entry name" value="MaoC_dehydratas"/>
    <property type="match status" value="1"/>
</dbReference>
<gene>
    <name evidence="3" type="ORF">GIS00_05580</name>
</gene>
<accession>A0A7K1FKL9</accession>
<dbReference type="Proteomes" id="UP000460221">
    <property type="component" value="Unassembled WGS sequence"/>
</dbReference>
<organism evidence="3 4">
    <name type="scientific">Nakamurella alba</name>
    <dbReference type="NCBI Taxonomy" id="2665158"/>
    <lineage>
        <taxon>Bacteria</taxon>
        <taxon>Bacillati</taxon>
        <taxon>Actinomycetota</taxon>
        <taxon>Actinomycetes</taxon>
        <taxon>Nakamurellales</taxon>
        <taxon>Nakamurellaceae</taxon>
        <taxon>Nakamurella</taxon>
    </lineage>
</organism>
<keyword evidence="4" id="KW-1185">Reference proteome</keyword>
<dbReference type="AlphaFoldDB" id="A0A7K1FKL9"/>
<name>A0A7K1FKL9_9ACTN</name>
<dbReference type="InterPro" id="IPR002539">
    <property type="entry name" value="MaoC-like_dom"/>
</dbReference>
<dbReference type="RefSeq" id="WP_154767277.1">
    <property type="nucleotide sequence ID" value="NZ_WLYK01000001.1"/>
</dbReference>
<dbReference type="Gene3D" id="3.10.129.10">
    <property type="entry name" value="Hotdog Thioesterase"/>
    <property type="match status" value="1"/>
</dbReference>
<feature type="domain" description="MaoC-like" evidence="2">
    <location>
        <begin position="22"/>
        <end position="105"/>
    </location>
</feature>
<reference evidence="3 4" key="1">
    <citation type="submission" date="2019-11" db="EMBL/GenBank/DDBJ databases">
        <authorList>
            <person name="Jiang L.-Q."/>
        </authorList>
    </citation>
    <scope>NUCLEOTIDE SEQUENCE [LARGE SCALE GENOMIC DNA]</scope>
    <source>
        <strain evidence="3 4">YIM 132087</strain>
    </source>
</reference>
<protein>
    <submittedName>
        <fullName evidence="3">Protein dehydratase</fullName>
    </submittedName>
</protein>
<comment type="similarity">
    <text evidence="1">Belongs to the enoyl-CoA hydratase/isomerase family.</text>
</comment>
<dbReference type="InterPro" id="IPR029069">
    <property type="entry name" value="HotDog_dom_sf"/>
</dbReference>
<dbReference type="EMBL" id="WLYK01000001">
    <property type="protein sequence ID" value="MTD13414.1"/>
    <property type="molecule type" value="Genomic_DNA"/>
</dbReference>
<evidence type="ECO:0000313" key="4">
    <source>
        <dbReference type="Proteomes" id="UP000460221"/>
    </source>
</evidence>
<sequence>MIDGEVAVGTRLPEWRPGLVSAERMKTMAALLRDPNPIHFDPEVCRELGIGDRVVNQGPLNLSYVHNLLLAWTGDAAAVRRLTVRFAGRVLAGDVLVATGVVTRIAAEGDLRVAGCAVELRSEDTGAVLVTGTAEVLLPG</sequence>
<dbReference type="SUPFAM" id="SSF54637">
    <property type="entry name" value="Thioesterase/thiol ester dehydrase-isomerase"/>
    <property type="match status" value="1"/>
</dbReference>